<dbReference type="EMBL" id="AZHO01000009">
    <property type="protein sequence ID" value="KMT60363.1"/>
    <property type="molecule type" value="Genomic_DNA"/>
</dbReference>
<evidence type="ECO:0000256" key="1">
    <source>
        <dbReference type="ARBA" id="ARBA00006739"/>
    </source>
</evidence>
<gene>
    <name evidence="3" type="ORF">X560_0869</name>
</gene>
<dbReference type="GO" id="GO:0016758">
    <property type="term" value="F:hexosyltransferase activity"/>
    <property type="evidence" value="ECO:0007669"/>
    <property type="project" value="UniProtKB-ARBA"/>
</dbReference>
<protein>
    <submittedName>
        <fullName evidence="3">TuaG</fullName>
    </submittedName>
</protein>
<keyword evidence="4" id="KW-1185">Reference proteome</keyword>
<dbReference type="PATRIC" id="fig|1430899.3.peg.894"/>
<dbReference type="OrthoDB" id="9785185at2"/>
<comment type="caution">
    <text evidence="3">The sequence shown here is derived from an EMBL/GenBank/DDBJ whole genome shotgun (WGS) entry which is preliminary data.</text>
</comment>
<reference evidence="3 4" key="1">
    <citation type="journal article" date="2015" name="Genome Biol. Evol.">
        <title>Comparative Genomics of Listeria Sensu Lato: Genus-Wide Differences in Evolutionary Dynamics and the Progressive Gain of Complex, Potentially Pathogenicity-Related Traits through Lateral Gene Transfer.</title>
        <authorList>
            <person name="Chiara M."/>
            <person name="Caruso M."/>
            <person name="D'Erchia A.M."/>
            <person name="Manzari C."/>
            <person name="Fraccalvieri R."/>
            <person name="Goffredo E."/>
            <person name="Latorre L."/>
            <person name="Miccolupo A."/>
            <person name="Padalino I."/>
            <person name="Santagada G."/>
            <person name="Chiocco D."/>
            <person name="Pesole G."/>
            <person name="Horner D.S."/>
            <person name="Parisi A."/>
        </authorList>
    </citation>
    <scope>NUCLEOTIDE SEQUENCE [LARGE SCALE GENOMIC DNA]</scope>
    <source>
        <strain evidence="3 4">1991</strain>
    </source>
</reference>
<evidence type="ECO:0000313" key="3">
    <source>
        <dbReference type="EMBL" id="KMT60363.1"/>
    </source>
</evidence>
<dbReference type="PANTHER" id="PTHR22916">
    <property type="entry name" value="GLYCOSYLTRANSFERASE"/>
    <property type="match status" value="1"/>
</dbReference>
<evidence type="ECO:0000313" key="4">
    <source>
        <dbReference type="Proteomes" id="UP000052258"/>
    </source>
</evidence>
<name>A0A0J8GHY8_9LIST</name>
<proteinExistence type="inferred from homology"/>
<dbReference type="AlphaFoldDB" id="A0A0J8GHY8"/>
<accession>A0A0J8GHY8</accession>
<dbReference type="RefSeq" id="WP_007475703.1">
    <property type="nucleotide sequence ID" value="NZ_KQ130612.1"/>
</dbReference>
<sequence>MTTVSIIMPAFNAEAHIETAISSVCDQTFSDRELHVINDHSKDRTAEIVKSFHDSRIFLHSKTANKGVAHSRNYGLTIAKGRYIAFLDSDDIWKPEKLRFQLENMKKNNLSLCYSAYEVIDTSGEKITGFVKVPKKITYHKLLKNTIIGCLTVVIDTKKTGPIQMPILEGAEDTATWLAILKQGHRAEGILTSLAYYRKGNSSLSSNKLTMAKHIWTVYRKEQQLSLLQSIWNMPFYFYNGFFKHIKTGGRLSSLTLTQKKVDMTFDKEQKL</sequence>
<feature type="domain" description="Glycosyltransferase 2-like" evidence="2">
    <location>
        <begin position="5"/>
        <end position="145"/>
    </location>
</feature>
<dbReference type="InterPro" id="IPR001173">
    <property type="entry name" value="Glyco_trans_2-like"/>
</dbReference>
<evidence type="ECO:0000259" key="2">
    <source>
        <dbReference type="Pfam" id="PF00535"/>
    </source>
</evidence>
<organism evidence="3 4">
    <name type="scientific">Listeria fleischmannii 1991</name>
    <dbReference type="NCBI Taxonomy" id="1430899"/>
    <lineage>
        <taxon>Bacteria</taxon>
        <taxon>Bacillati</taxon>
        <taxon>Bacillota</taxon>
        <taxon>Bacilli</taxon>
        <taxon>Bacillales</taxon>
        <taxon>Listeriaceae</taxon>
        <taxon>Listeria</taxon>
    </lineage>
</organism>
<dbReference type="SUPFAM" id="SSF53448">
    <property type="entry name" value="Nucleotide-diphospho-sugar transferases"/>
    <property type="match status" value="1"/>
</dbReference>
<dbReference type="Pfam" id="PF00535">
    <property type="entry name" value="Glycos_transf_2"/>
    <property type="match status" value="1"/>
</dbReference>
<dbReference type="Gene3D" id="3.90.550.10">
    <property type="entry name" value="Spore Coat Polysaccharide Biosynthesis Protein SpsA, Chain A"/>
    <property type="match status" value="1"/>
</dbReference>
<comment type="similarity">
    <text evidence="1">Belongs to the glycosyltransferase 2 family.</text>
</comment>
<dbReference type="PANTHER" id="PTHR22916:SF3">
    <property type="entry name" value="UDP-GLCNAC:BETAGAL BETA-1,3-N-ACETYLGLUCOSAMINYLTRANSFERASE-LIKE PROTEIN 1"/>
    <property type="match status" value="1"/>
</dbReference>
<dbReference type="InterPro" id="IPR029044">
    <property type="entry name" value="Nucleotide-diphossugar_trans"/>
</dbReference>
<dbReference type="CDD" id="cd00761">
    <property type="entry name" value="Glyco_tranf_GTA_type"/>
    <property type="match status" value="1"/>
</dbReference>
<dbReference type="Proteomes" id="UP000052258">
    <property type="component" value="Unassembled WGS sequence"/>
</dbReference>